<reference evidence="3" key="1">
    <citation type="submission" date="2016-11" db="UniProtKB">
        <authorList>
            <consortium name="WormBaseParasite"/>
        </authorList>
    </citation>
    <scope>IDENTIFICATION</scope>
</reference>
<evidence type="ECO:0000256" key="1">
    <source>
        <dbReference type="SAM" id="MobiDB-lite"/>
    </source>
</evidence>
<feature type="region of interest" description="Disordered" evidence="1">
    <location>
        <begin position="32"/>
        <end position="52"/>
    </location>
</feature>
<dbReference type="WBParaSite" id="maker-unitig_15841-snap-gene-0.1-mRNA-1">
    <property type="protein sequence ID" value="maker-unitig_15841-snap-gene-0.1-mRNA-1"/>
    <property type="gene ID" value="maker-unitig_15841-snap-gene-0.1"/>
</dbReference>
<name>A0A1I8F363_9PLAT</name>
<dbReference type="AlphaFoldDB" id="A0A1I8F363"/>
<proteinExistence type="predicted"/>
<organism evidence="2 3">
    <name type="scientific">Macrostomum lignano</name>
    <dbReference type="NCBI Taxonomy" id="282301"/>
    <lineage>
        <taxon>Eukaryota</taxon>
        <taxon>Metazoa</taxon>
        <taxon>Spiralia</taxon>
        <taxon>Lophotrochozoa</taxon>
        <taxon>Platyhelminthes</taxon>
        <taxon>Rhabditophora</taxon>
        <taxon>Macrostomorpha</taxon>
        <taxon>Macrostomida</taxon>
        <taxon>Macrostomidae</taxon>
        <taxon>Macrostomum</taxon>
    </lineage>
</organism>
<feature type="compositionally biased region" description="Polar residues" evidence="1">
    <location>
        <begin position="37"/>
        <end position="47"/>
    </location>
</feature>
<keyword evidence="2" id="KW-1185">Reference proteome</keyword>
<evidence type="ECO:0000313" key="3">
    <source>
        <dbReference type="WBParaSite" id="maker-unitig_15841-snap-gene-0.1-mRNA-1"/>
    </source>
</evidence>
<accession>A0A1I8F363</accession>
<sequence length="167" mass="18230">MLVDDNGKKLYYTPIGFAFTSNVARTRVTASKDISRTNDSGQPQCTSPRDGAGVLQRRRDFGNVVELALLWSATPATWLESTSQPMKAIEKAYVRCSITVSRREKQSGRLPVKKLRQGAAANVTDTVQSEAANALARTERGISAVASSKTKLVWQMRDPSSLLVPDS</sequence>
<evidence type="ECO:0000313" key="2">
    <source>
        <dbReference type="Proteomes" id="UP000095280"/>
    </source>
</evidence>
<dbReference type="Proteomes" id="UP000095280">
    <property type="component" value="Unplaced"/>
</dbReference>
<protein>
    <submittedName>
        <fullName evidence="3">Uncharacterized protein</fullName>
    </submittedName>
</protein>